<keyword evidence="3" id="KW-1185">Reference proteome</keyword>
<keyword evidence="1" id="KW-1133">Transmembrane helix</keyword>
<feature type="transmembrane region" description="Helical" evidence="1">
    <location>
        <begin position="201"/>
        <end position="221"/>
    </location>
</feature>
<feature type="transmembrane region" description="Helical" evidence="1">
    <location>
        <begin position="131"/>
        <end position="155"/>
    </location>
</feature>
<gene>
    <name evidence="2" type="ORF">Fcan01_17595</name>
</gene>
<evidence type="ECO:0000313" key="2">
    <source>
        <dbReference type="EMBL" id="OXA47700.1"/>
    </source>
</evidence>
<dbReference type="AlphaFoldDB" id="A0A226DRK8"/>
<name>A0A226DRK8_FOLCA</name>
<feature type="transmembrane region" description="Helical" evidence="1">
    <location>
        <begin position="82"/>
        <end position="101"/>
    </location>
</feature>
<organism evidence="2 3">
    <name type="scientific">Folsomia candida</name>
    <name type="common">Springtail</name>
    <dbReference type="NCBI Taxonomy" id="158441"/>
    <lineage>
        <taxon>Eukaryota</taxon>
        <taxon>Metazoa</taxon>
        <taxon>Ecdysozoa</taxon>
        <taxon>Arthropoda</taxon>
        <taxon>Hexapoda</taxon>
        <taxon>Collembola</taxon>
        <taxon>Entomobryomorpha</taxon>
        <taxon>Isotomoidea</taxon>
        <taxon>Isotomidae</taxon>
        <taxon>Proisotominae</taxon>
        <taxon>Folsomia</taxon>
    </lineage>
</organism>
<feature type="transmembrane region" description="Helical" evidence="1">
    <location>
        <begin position="227"/>
        <end position="249"/>
    </location>
</feature>
<evidence type="ECO:0000256" key="1">
    <source>
        <dbReference type="SAM" id="Phobius"/>
    </source>
</evidence>
<keyword evidence="1" id="KW-0812">Transmembrane</keyword>
<feature type="transmembrane region" description="Helical" evidence="1">
    <location>
        <begin position="29"/>
        <end position="49"/>
    </location>
</feature>
<dbReference type="EMBL" id="LNIX01000013">
    <property type="protein sequence ID" value="OXA47700.1"/>
    <property type="molecule type" value="Genomic_DNA"/>
</dbReference>
<accession>A0A226DRK8</accession>
<proteinExistence type="predicted"/>
<comment type="caution">
    <text evidence="2">The sequence shown here is derived from an EMBL/GenBank/DDBJ whole genome shotgun (WGS) entry which is preliminary data.</text>
</comment>
<protein>
    <submittedName>
        <fullName evidence="2">Uncharacterized protein</fullName>
    </submittedName>
</protein>
<evidence type="ECO:0000313" key="3">
    <source>
        <dbReference type="Proteomes" id="UP000198287"/>
    </source>
</evidence>
<sequence>MTMVFTVLYIHVIFSRILSNVKDTDISASLEFVIIFATIAHILICRIVITYVTQGDEIRFVVGNLLDLQKSNRNSGSSKDEYVVALVLHFLIFLTATLPFATGTVPYRRHNIDPTYVIFRNFTFLPFHAKIIIRCILVFFTSLHFAILVFGFAILHTNVLFWMLKPLHEMCTGSNQFAPTFLKFRQLQIINQVWNELYRRVMLFGVFSILIILVIMGYILIKLTFIVPLSLTFMAGSQIICAGLMLHFAMPLMVQVTKRSTDFVRYWEMRGCSSHRKRKLRSCSPLKAQRQWCRIIEQIEQHSDMIFGGK</sequence>
<dbReference type="Proteomes" id="UP000198287">
    <property type="component" value="Unassembled WGS sequence"/>
</dbReference>
<keyword evidence="1" id="KW-0472">Membrane</keyword>
<reference evidence="2 3" key="1">
    <citation type="submission" date="2015-12" db="EMBL/GenBank/DDBJ databases">
        <title>The genome of Folsomia candida.</title>
        <authorList>
            <person name="Faddeeva A."/>
            <person name="Derks M.F."/>
            <person name="Anvar Y."/>
            <person name="Smit S."/>
            <person name="Van Straalen N."/>
            <person name="Roelofs D."/>
        </authorList>
    </citation>
    <scope>NUCLEOTIDE SEQUENCE [LARGE SCALE GENOMIC DNA]</scope>
    <source>
        <strain evidence="2 3">VU population</strain>
        <tissue evidence="2">Whole body</tissue>
    </source>
</reference>